<keyword evidence="4" id="KW-0690">Ribosome biogenesis</keyword>
<dbReference type="Gramene" id="PRQ53040">
    <property type="protein sequence ID" value="PRQ53040"/>
    <property type="gene ID" value="RchiOBHm_Chr2g0162091"/>
</dbReference>
<dbReference type="GO" id="GO:0003723">
    <property type="term" value="F:RNA binding"/>
    <property type="evidence" value="ECO:0007669"/>
    <property type="project" value="UniProtKB-KW"/>
</dbReference>
<dbReference type="SUPFAM" id="SSF50447">
    <property type="entry name" value="Translation proteins"/>
    <property type="match status" value="1"/>
</dbReference>
<dbReference type="GO" id="GO:0005732">
    <property type="term" value="C:sno(s)RNA-containing ribonucleoprotein complex"/>
    <property type="evidence" value="ECO:0007669"/>
    <property type="project" value="InterPro"/>
</dbReference>
<keyword evidence="6" id="KW-0597">Phosphoprotein</keyword>
<evidence type="ECO:0000256" key="4">
    <source>
        <dbReference type="ARBA" id="ARBA00022517"/>
    </source>
</evidence>
<dbReference type="GO" id="GO:0000493">
    <property type="term" value="P:box H/ACA snoRNP assembly"/>
    <property type="evidence" value="ECO:0007669"/>
    <property type="project" value="InterPro"/>
</dbReference>
<accession>A0A2P6S2X9</accession>
<reference evidence="10 11" key="1">
    <citation type="journal article" date="2018" name="Nat. Genet.">
        <title>The Rosa genome provides new insights in the design of modern roses.</title>
        <authorList>
            <person name="Bendahmane M."/>
        </authorList>
    </citation>
    <scope>NUCLEOTIDE SEQUENCE [LARGE SCALE GENOMIC DNA]</scope>
    <source>
        <strain evidence="11">cv. Old Blush</strain>
    </source>
</reference>
<dbReference type="Pfam" id="PF04410">
    <property type="entry name" value="Gar1"/>
    <property type="match status" value="1"/>
</dbReference>
<protein>
    <recommendedName>
        <fullName evidence="3">H/ACA ribonucleoprotein complex non-core subunit NAF1</fullName>
    </recommendedName>
</protein>
<evidence type="ECO:0000256" key="5">
    <source>
        <dbReference type="ARBA" id="ARBA00022552"/>
    </source>
</evidence>
<dbReference type="FunFam" id="2.40.10.230:FF:000002">
    <property type="entry name" value="H/ACA ribonucleoprotein complex non-core subunit NAF1"/>
    <property type="match status" value="1"/>
</dbReference>
<feature type="compositionally biased region" description="Basic and acidic residues" evidence="9">
    <location>
        <begin position="202"/>
        <end position="215"/>
    </location>
</feature>
<feature type="compositionally biased region" description="Acidic residues" evidence="9">
    <location>
        <begin position="396"/>
        <end position="412"/>
    </location>
</feature>
<evidence type="ECO:0000256" key="2">
    <source>
        <dbReference type="ARBA" id="ARBA00009801"/>
    </source>
</evidence>
<feature type="compositionally biased region" description="Polar residues" evidence="9">
    <location>
        <begin position="478"/>
        <end position="487"/>
    </location>
</feature>
<dbReference type="InterPro" id="IPR007504">
    <property type="entry name" value="H/ACA_rnp_Gar1/Naf1"/>
</dbReference>
<dbReference type="EMBL" id="PDCK01000040">
    <property type="protein sequence ID" value="PRQ53040.1"/>
    <property type="molecule type" value="Genomic_DNA"/>
</dbReference>
<evidence type="ECO:0000313" key="11">
    <source>
        <dbReference type="Proteomes" id="UP000238479"/>
    </source>
</evidence>
<keyword evidence="8" id="KW-0539">Nucleus</keyword>
<dbReference type="InterPro" id="IPR040309">
    <property type="entry name" value="Naf1"/>
</dbReference>
<dbReference type="Gene3D" id="2.40.10.230">
    <property type="entry name" value="Probable tRNA pseudouridine synthase domain"/>
    <property type="match status" value="1"/>
</dbReference>
<dbReference type="InterPro" id="IPR038664">
    <property type="entry name" value="Gar1/Naf1_Cbf5-bd_sf"/>
</dbReference>
<dbReference type="GO" id="GO:0006364">
    <property type="term" value="P:rRNA processing"/>
    <property type="evidence" value="ECO:0007669"/>
    <property type="project" value="UniProtKB-KW"/>
</dbReference>
<feature type="compositionally biased region" description="Acidic residues" evidence="9">
    <location>
        <begin position="236"/>
        <end position="245"/>
    </location>
</feature>
<feature type="compositionally biased region" description="Polar residues" evidence="9">
    <location>
        <begin position="450"/>
        <end position="461"/>
    </location>
</feature>
<gene>
    <name evidence="10" type="ORF">RchiOBHm_Chr2g0162091</name>
</gene>
<evidence type="ECO:0000256" key="8">
    <source>
        <dbReference type="ARBA" id="ARBA00023242"/>
    </source>
</evidence>
<sequence>MVGFTPEVDLDQASKLKLSKDPPDAVDPRPIDLSFVDSLLDFDSIETWFRDFPNPDMAEAGTTTVVKSEPIDCEPGSVVKVKSEVGGGGQIVNGSEPIDCGLGGVVNVKSEVSENLRSSIEEELGKVSLVGGNEESLVLDSGNGVGEDLETKIEGVEGGIESESSESESESSSAASSSSSSSSSDEDEEERESDDMDEEKDGEGNVKAEVEKEGNEEACELEEGEISGAEQIGDGSGDEDDEEGAEVAWSDVDIFDEGDEEEEAIKGPIRSKNELEELPPVPSVNVTLEPHHQMLPVGVVLSVVGTKVIVEGVEKHNPLNEGSILWITESRSPLGLVDEIFGPVINPYYMVRYNTESEIPAGIEVGTPISFVQEFADHVLNNKDLYRKGYDASGANDEEVSDEAEFSDDEKEAEYKRLQKMTKRGMNDQNAGSKKNNRKRGKNKMGPWKNGQSSPQQTPPNQHHEHPSSAAPARRYGPSSSAVSQGLVSGRGSVRPFPGATQATGMNANGVWSNGMPCQPQQTPFPNAFPNNNMPFFPQYPHQMSMPGGIPFHQQTNVFSGPMGSQGMMGQLGFHQPAFGVGFQGQPTPGQQLNSFPGPMNAFGMSQQGQHGFNQNAFGMGQQGFNPNVFGVGQQGSAWLQPKYIRDRLTGSTYKPKLRTEYATTWEPGCR</sequence>
<dbReference type="InterPro" id="IPR009000">
    <property type="entry name" value="Transl_B-barrel_sf"/>
</dbReference>
<dbReference type="GO" id="GO:0005634">
    <property type="term" value="C:nucleus"/>
    <property type="evidence" value="ECO:0007669"/>
    <property type="project" value="UniProtKB-SubCell"/>
</dbReference>
<evidence type="ECO:0000256" key="9">
    <source>
        <dbReference type="SAM" id="MobiDB-lite"/>
    </source>
</evidence>
<comment type="caution">
    <text evidence="10">The sequence shown here is derived from an EMBL/GenBank/DDBJ whole genome shotgun (WGS) entry which is preliminary data.</text>
</comment>
<keyword evidence="11" id="KW-1185">Reference proteome</keyword>
<dbReference type="AlphaFoldDB" id="A0A2P6S2X9"/>
<keyword evidence="7" id="KW-0694">RNA-binding</keyword>
<evidence type="ECO:0000256" key="1">
    <source>
        <dbReference type="ARBA" id="ARBA00004123"/>
    </source>
</evidence>
<comment type="similarity">
    <text evidence="2">Belongs to the NAF1 family.</text>
</comment>
<dbReference type="GO" id="GO:0001522">
    <property type="term" value="P:pseudouridine synthesis"/>
    <property type="evidence" value="ECO:0007669"/>
    <property type="project" value="InterPro"/>
</dbReference>
<proteinExistence type="inferred from homology"/>
<dbReference type="STRING" id="74649.A0A2P6S2X9"/>
<dbReference type="PANTHER" id="PTHR31633:SF1">
    <property type="entry name" value="H_ACA RIBONUCLEOPROTEIN COMPLEX NON-CORE SUBUNIT NAF1"/>
    <property type="match status" value="1"/>
</dbReference>
<dbReference type="OMA" id="WFPQNTQ"/>
<comment type="subcellular location">
    <subcellularLocation>
        <location evidence="1">Nucleus</location>
    </subcellularLocation>
</comment>
<evidence type="ECO:0000256" key="7">
    <source>
        <dbReference type="ARBA" id="ARBA00022884"/>
    </source>
</evidence>
<organism evidence="10 11">
    <name type="scientific">Rosa chinensis</name>
    <name type="common">China rose</name>
    <dbReference type="NCBI Taxonomy" id="74649"/>
    <lineage>
        <taxon>Eukaryota</taxon>
        <taxon>Viridiplantae</taxon>
        <taxon>Streptophyta</taxon>
        <taxon>Embryophyta</taxon>
        <taxon>Tracheophyta</taxon>
        <taxon>Spermatophyta</taxon>
        <taxon>Magnoliopsida</taxon>
        <taxon>eudicotyledons</taxon>
        <taxon>Gunneridae</taxon>
        <taxon>Pentapetalae</taxon>
        <taxon>rosids</taxon>
        <taxon>fabids</taxon>
        <taxon>Rosales</taxon>
        <taxon>Rosaceae</taxon>
        <taxon>Rosoideae</taxon>
        <taxon>Rosoideae incertae sedis</taxon>
        <taxon>Rosa</taxon>
    </lineage>
</organism>
<name>A0A2P6S2X9_ROSCH</name>
<keyword evidence="5" id="KW-0698">rRNA processing</keyword>
<evidence type="ECO:0000256" key="3">
    <source>
        <dbReference type="ARBA" id="ARBA00021438"/>
    </source>
</evidence>
<dbReference type="PANTHER" id="PTHR31633">
    <property type="entry name" value="H/ACA RIBONUCLEOPROTEIN COMPLEX NON-CORE SUBUNIT NAF1"/>
    <property type="match status" value="1"/>
</dbReference>
<feature type="compositionally biased region" description="Low complexity" evidence="9">
    <location>
        <begin position="170"/>
        <end position="183"/>
    </location>
</feature>
<feature type="region of interest" description="Disordered" evidence="9">
    <location>
        <begin position="392"/>
        <end position="502"/>
    </location>
</feature>
<evidence type="ECO:0000313" key="10">
    <source>
        <dbReference type="EMBL" id="PRQ53040.1"/>
    </source>
</evidence>
<dbReference type="Proteomes" id="UP000238479">
    <property type="component" value="Chromosome 2"/>
</dbReference>
<feature type="compositionally biased region" description="Acidic residues" evidence="9">
    <location>
        <begin position="184"/>
        <end position="201"/>
    </location>
</feature>
<evidence type="ECO:0000256" key="6">
    <source>
        <dbReference type="ARBA" id="ARBA00022553"/>
    </source>
</evidence>
<feature type="region of interest" description="Disordered" evidence="9">
    <location>
        <begin position="137"/>
        <end position="245"/>
    </location>
</feature>
<feature type="compositionally biased region" description="Acidic residues" evidence="9">
    <location>
        <begin position="216"/>
        <end position="225"/>
    </location>
</feature>